<dbReference type="EMBL" id="FODS01000039">
    <property type="protein sequence ID" value="SEP21284.1"/>
    <property type="molecule type" value="Genomic_DNA"/>
</dbReference>
<dbReference type="PANTHER" id="PTHR38439">
    <property type="entry name" value="AURACYANIN-B"/>
    <property type="match status" value="1"/>
</dbReference>
<evidence type="ECO:0000313" key="4">
    <source>
        <dbReference type="EMBL" id="SEP21284.1"/>
    </source>
</evidence>
<dbReference type="GO" id="GO:0005507">
    <property type="term" value="F:copper ion binding"/>
    <property type="evidence" value="ECO:0007669"/>
    <property type="project" value="InterPro"/>
</dbReference>
<keyword evidence="5" id="KW-1185">Reference proteome</keyword>
<dbReference type="InterPro" id="IPR000923">
    <property type="entry name" value="BlueCu_1"/>
</dbReference>
<dbReference type="InterPro" id="IPR050845">
    <property type="entry name" value="Cu-binding_ET"/>
</dbReference>
<organism evidence="4 5">
    <name type="scientific">Salinihabitans flavidus</name>
    <dbReference type="NCBI Taxonomy" id="569882"/>
    <lineage>
        <taxon>Bacteria</taxon>
        <taxon>Pseudomonadati</taxon>
        <taxon>Pseudomonadota</taxon>
        <taxon>Alphaproteobacteria</taxon>
        <taxon>Rhodobacterales</taxon>
        <taxon>Roseobacteraceae</taxon>
        <taxon>Salinihabitans</taxon>
    </lineage>
</organism>
<keyword evidence="1" id="KW-0479">Metal-binding</keyword>
<reference evidence="4 5" key="1">
    <citation type="submission" date="2016-10" db="EMBL/GenBank/DDBJ databases">
        <authorList>
            <person name="de Groot N.N."/>
        </authorList>
    </citation>
    <scope>NUCLEOTIDE SEQUENCE [LARGE SCALE GENOMIC DNA]</scope>
    <source>
        <strain evidence="4 5">DSM 27842</strain>
    </source>
</reference>
<dbReference type="InterPro" id="IPR008972">
    <property type="entry name" value="Cupredoxin"/>
</dbReference>
<dbReference type="STRING" id="569882.SAMN04490248_13915"/>
<evidence type="ECO:0000256" key="1">
    <source>
        <dbReference type="ARBA" id="ARBA00022723"/>
    </source>
</evidence>
<sequence>MIKTLMTGTALAVGLTTGSIAVAGPGHDSSIGEPGEPAQVNRTIKVEMDQMKYSPATIEVEPGETIRFEVVNVGRVVHEFNIGTSETWNGHLGEMQTMMREGMMTASSLNHDKMIEGGMMHDDANSALLEPGDTGEVIWTFPEGGEIGFACNVPGHREAGMVGGFRMGQGH</sequence>
<proteinExistence type="predicted"/>
<evidence type="ECO:0000256" key="2">
    <source>
        <dbReference type="ARBA" id="ARBA00023008"/>
    </source>
</evidence>
<dbReference type="GO" id="GO:0009055">
    <property type="term" value="F:electron transfer activity"/>
    <property type="evidence" value="ECO:0007669"/>
    <property type="project" value="InterPro"/>
</dbReference>
<dbReference type="RefSeq" id="WP_175483315.1">
    <property type="nucleotide sequence ID" value="NZ_FODS01000039.1"/>
</dbReference>
<dbReference type="Pfam" id="PF00127">
    <property type="entry name" value="Copper-bind"/>
    <property type="match status" value="1"/>
</dbReference>
<accession>A0A1H8W130</accession>
<feature type="domain" description="Blue (type 1) copper" evidence="3">
    <location>
        <begin position="43"/>
        <end position="163"/>
    </location>
</feature>
<dbReference type="SUPFAM" id="SSF49503">
    <property type="entry name" value="Cupredoxins"/>
    <property type="match status" value="1"/>
</dbReference>
<dbReference type="Gene3D" id="2.60.40.420">
    <property type="entry name" value="Cupredoxins - blue copper proteins"/>
    <property type="match status" value="1"/>
</dbReference>
<gene>
    <name evidence="4" type="ORF">SAMN04490248_13915</name>
</gene>
<protein>
    <submittedName>
        <fullName evidence="4">Uncharacterized copper-binding protein, cupredoxin-like subfamily</fullName>
    </submittedName>
</protein>
<name>A0A1H8W130_9RHOB</name>
<dbReference type="Proteomes" id="UP000198893">
    <property type="component" value="Unassembled WGS sequence"/>
</dbReference>
<dbReference type="AlphaFoldDB" id="A0A1H8W130"/>
<evidence type="ECO:0000313" key="5">
    <source>
        <dbReference type="Proteomes" id="UP000198893"/>
    </source>
</evidence>
<evidence type="ECO:0000259" key="3">
    <source>
        <dbReference type="Pfam" id="PF00127"/>
    </source>
</evidence>
<dbReference type="PANTHER" id="PTHR38439:SF3">
    <property type="entry name" value="COPPER-RESISTANT CUPROPROTEIN COPI"/>
    <property type="match status" value="1"/>
</dbReference>
<keyword evidence="2" id="KW-0186">Copper</keyword>